<evidence type="ECO:0000256" key="1">
    <source>
        <dbReference type="ARBA" id="ARBA00022448"/>
    </source>
</evidence>
<keyword evidence="1" id="KW-0813">Transport</keyword>
<accession>A0AAW8T3L6</accession>
<dbReference type="InterPro" id="IPR002178">
    <property type="entry name" value="PTS_EIIA_type-2_dom"/>
</dbReference>
<evidence type="ECO:0000259" key="6">
    <source>
        <dbReference type="PROSITE" id="PS51094"/>
    </source>
</evidence>
<dbReference type="GO" id="GO:0016020">
    <property type="term" value="C:membrane"/>
    <property type="evidence" value="ECO:0007669"/>
    <property type="project" value="InterPro"/>
</dbReference>
<reference evidence="7" key="1">
    <citation type="submission" date="2023-03" db="EMBL/GenBank/DDBJ databases">
        <authorList>
            <person name="Shen W."/>
            <person name="Cai J."/>
        </authorList>
    </citation>
    <scope>NUCLEOTIDE SEQUENCE</scope>
    <source>
        <strain evidence="7">B646-2</strain>
    </source>
</reference>
<gene>
    <name evidence="7" type="ORF">P7D78_18900</name>
</gene>
<feature type="domain" description="PTS EIIA type-2" evidence="6">
    <location>
        <begin position="2"/>
        <end position="147"/>
    </location>
</feature>
<dbReference type="NCBIfam" id="TIGR00848">
    <property type="entry name" value="fruA"/>
    <property type="match status" value="1"/>
</dbReference>
<sequence length="152" mass="16942">MGIIQEENIFLHQSLSTQKEAFEFLARQTVALGISADEQQVYQKLVARENEGTTGMMDGFAIPHAKDQSIKEPSILIVTLDQGIEWNSMDGQRINFVIALFIPDSEAGTTHLKLLSAVARLLMRNEVTEQLKVAQTKTEIATLLNEKIGENE</sequence>
<dbReference type="Gene3D" id="3.40.930.10">
    <property type="entry name" value="Mannitol-specific EII, Chain A"/>
    <property type="match status" value="1"/>
</dbReference>
<dbReference type="AlphaFoldDB" id="A0AAW8T3L6"/>
<dbReference type="PANTHER" id="PTHR47738:SF1">
    <property type="entry name" value="NITROGEN REGULATORY PROTEIN"/>
    <property type="match status" value="1"/>
</dbReference>
<name>A0AAW8T3L6_9ENTE</name>
<evidence type="ECO:0000256" key="5">
    <source>
        <dbReference type="ARBA" id="ARBA00022683"/>
    </source>
</evidence>
<evidence type="ECO:0000256" key="4">
    <source>
        <dbReference type="ARBA" id="ARBA00022679"/>
    </source>
</evidence>
<evidence type="ECO:0000256" key="3">
    <source>
        <dbReference type="ARBA" id="ARBA00022597"/>
    </source>
</evidence>
<dbReference type="Proteomes" id="UP001249240">
    <property type="component" value="Unassembled WGS sequence"/>
</dbReference>
<dbReference type="PROSITE" id="PS51094">
    <property type="entry name" value="PTS_EIIA_TYPE_2"/>
    <property type="match status" value="1"/>
</dbReference>
<proteinExistence type="predicted"/>
<dbReference type="PANTHER" id="PTHR47738">
    <property type="entry name" value="PTS SYSTEM FRUCTOSE-LIKE EIIA COMPONENT-RELATED"/>
    <property type="match status" value="1"/>
</dbReference>
<keyword evidence="2" id="KW-0597">Phosphoprotein</keyword>
<keyword evidence="5" id="KW-0598">Phosphotransferase system</keyword>
<comment type="caution">
    <text evidence="7">The sequence shown here is derived from an EMBL/GenBank/DDBJ whole genome shotgun (WGS) entry which is preliminary data.</text>
</comment>
<evidence type="ECO:0000256" key="2">
    <source>
        <dbReference type="ARBA" id="ARBA00022553"/>
    </source>
</evidence>
<dbReference type="InterPro" id="IPR051541">
    <property type="entry name" value="PTS_SugarTrans_NitroReg"/>
</dbReference>
<dbReference type="EMBL" id="JARPXM010000029">
    <property type="protein sequence ID" value="MDT2540176.1"/>
    <property type="molecule type" value="Genomic_DNA"/>
</dbReference>
<dbReference type="InterPro" id="IPR004715">
    <property type="entry name" value="PTS_IIA_fruc"/>
</dbReference>
<dbReference type="InterPro" id="IPR016152">
    <property type="entry name" value="PTrfase/Anion_transptr"/>
</dbReference>
<evidence type="ECO:0000313" key="7">
    <source>
        <dbReference type="EMBL" id="MDT2540176.1"/>
    </source>
</evidence>
<dbReference type="GO" id="GO:0009401">
    <property type="term" value="P:phosphoenolpyruvate-dependent sugar phosphotransferase system"/>
    <property type="evidence" value="ECO:0007669"/>
    <property type="project" value="UniProtKB-KW"/>
</dbReference>
<dbReference type="SUPFAM" id="SSF55804">
    <property type="entry name" value="Phoshotransferase/anion transport protein"/>
    <property type="match status" value="1"/>
</dbReference>
<keyword evidence="3" id="KW-0762">Sugar transport</keyword>
<protein>
    <submittedName>
        <fullName evidence="7">Fructose PTS transporter subunit IIA</fullName>
        <ecNumber evidence="7">2.7.1.202</ecNumber>
    </submittedName>
</protein>
<dbReference type="GO" id="GO:0008982">
    <property type="term" value="F:protein-N(PI)-phosphohistidine-sugar phosphotransferase activity"/>
    <property type="evidence" value="ECO:0007669"/>
    <property type="project" value="InterPro"/>
</dbReference>
<keyword evidence="4 7" id="KW-0808">Transferase</keyword>
<dbReference type="EC" id="2.7.1.202" evidence="7"/>
<evidence type="ECO:0000313" key="8">
    <source>
        <dbReference type="Proteomes" id="UP001249240"/>
    </source>
</evidence>
<organism evidence="7 8">
    <name type="scientific">Enterococcus raffinosus</name>
    <dbReference type="NCBI Taxonomy" id="71452"/>
    <lineage>
        <taxon>Bacteria</taxon>
        <taxon>Bacillati</taxon>
        <taxon>Bacillota</taxon>
        <taxon>Bacilli</taxon>
        <taxon>Lactobacillales</taxon>
        <taxon>Enterococcaceae</taxon>
        <taxon>Enterococcus</taxon>
    </lineage>
</organism>
<dbReference type="CDD" id="cd00211">
    <property type="entry name" value="PTS_IIA_fru"/>
    <property type="match status" value="1"/>
</dbReference>
<dbReference type="Pfam" id="PF00359">
    <property type="entry name" value="PTS_EIIA_2"/>
    <property type="match status" value="1"/>
</dbReference>
<dbReference type="GO" id="GO:0030295">
    <property type="term" value="F:protein kinase activator activity"/>
    <property type="evidence" value="ECO:0007669"/>
    <property type="project" value="TreeGrafter"/>
</dbReference>
<dbReference type="RefSeq" id="WP_010744350.1">
    <property type="nucleotide sequence ID" value="NZ_BAAAXM010000034.1"/>
</dbReference>